<dbReference type="RefSeq" id="WP_092264540.1">
    <property type="nucleotide sequence ID" value="NZ_FNZA01000008.1"/>
</dbReference>
<gene>
    <name evidence="5" type="ORF">SAMN04488058_10880</name>
</gene>
<dbReference type="PANTHER" id="PTHR11851">
    <property type="entry name" value="METALLOPROTEASE"/>
    <property type="match status" value="1"/>
</dbReference>
<dbReference type="PROSITE" id="PS00143">
    <property type="entry name" value="INSULINASE"/>
    <property type="match status" value="1"/>
</dbReference>
<evidence type="ECO:0000259" key="3">
    <source>
        <dbReference type="Pfam" id="PF00675"/>
    </source>
</evidence>
<dbReference type="GO" id="GO:0046872">
    <property type="term" value="F:metal ion binding"/>
    <property type="evidence" value="ECO:0007669"/>
    <property type="project" value="InterPro"/>
</dbReference>
<comment type="similarity">
    <text evidence="1 2">Belongs to the peptidase M16 family.</text>
</comment>
<dbReference type="GO" id="GO:0006508">
    <property type="term" value="P:proteolysis"/>
    <property type="evidence" value="ECO:0007669"/>
    <property type="project" value="InterPro"/>
</dbReference>
<evidence type="ECO:0000313" key="6">
    <source>
        <dbReference type="Proteomes" id="UP000199223"/>
    </source>
</evidence>
<dbReference type="EMBL" id="FNZA01000008">
    <property type="protein sequence ID" value="SEJ44907.1"/>
    <property type="molecule type" value="Genomic_DNA"/>
</dbReference>
<evidence type="ECO:0000313" key="5">
    <source>
        <dbReference type="EMBL" id="SEJ44907.1"/>
    </source>
</evidence>
<dbReference type="AlphaFoldDB" id="A0A1H6Z0K6"/>
<feature type="domain" description="Peptidase M16 C-terminal" evidence="4">
    <location>
        <begin position="166"/>
        <end position="346"/>
    </location>
</feature>
<proteinExistence type="inferred from homology"/>
<dbReference type="InterPro" id="IPR011765">
    <property type="entry name" value="Pept_M16_N"/>
</dbReference>
<dbReference type="InterPro" id="IPR001431">
    <property type="entry name" value="Pept_M16_Zn_BS"/>
</dbReference>
<accession>A0A1H6Z0K6</accession>
<name>A0A1H6Z0K6_9DEIO</name>
<dbReference type="GO" id="GO:0004222">
    <property type="term" value="F:metalloendopeptidase activity"/>
    <property type="evidence" value="ECO:0007669"/>
    <property type="project" value="InterPro"/>
</dbReference>
<feature type="domain" description="Peptidase M16 N-terminal" evidence="3">
    <location>
        <begin position="15"/>
        <end position="159"/>
    </location>
</feature>
<dbReference type="Pfam" id="PF05193">
    <property type="entry name" value="Peptidase_M16_C"/>
    <property type="match status" value="1"/>
</dbReference>
<dbReference type="InterPro" id="IPR050361">
    <property type="entry name" value="MPP/UQCRC_Complex"/>
</dbReference>
<dbReference type="PANTHER" id="PTHR11851:SF49">
    <property type="entry name" value="MITOCHONDRIAL-PROCESSING PEPTIDASE SUBUNIT ALPHA"/>
    <property type="match status" value="1"/>
</dbReference>
<dbReference type="InterPro" id="IPR011249">
    <property type="entry name" value="Metalloenz_LuxS/M16"/>
</dbReference>
<dbReference type="InterPro" id="IPR007863">
    <property type="entry name" value="Peptidase_M16_C"/>
</dbReference>
<dbReference type="Pfam" id="PF00675">
    <property type="entry name" value="Peptidase_M16"/>
    <property type="match status" value="1"/>
</dbReference>
<dbReference type="Gene3D" id="3.30.830.10">
    <property type="entry name" value="Metalloenzyme, LuxS/M16 peptidase-like"/>
    <property type="match status" value="2"/>
</dbReference>
<keyword evidence="6" id="KW-1185">Reference proteome</keyword>
<dbReference type="OrthoDB" id="9811314at2"/>
<dbReference type="SUPFAM" id="SSF63411">
    <property type="entry name" value="LuxS/MPP-like metallohydrolase"/>
    <property type="match status" value="2"/>
</dbReference>
<evidence type="ECO:0000256" key="1">
    <source>
        <dbReference type="ARBA" id="ARBA00007261"/>
    </source>
</evidence>
<sequence>MTARPERLPGGLTLLLESDPHAQSVAAGFFVATGARDEAPEEMGASHFLEHLMFKGSQRWSAAELNARLDALGGHANAFTGEEATVYHAAALPEQAGELLATLSELLRPALRPADLEAERGVILEEIAMYAEQPGTRVAEELRAAYWGGHPLGHRILGTPQTVGALSREVLERHWRAHYGADRVTLVVTGAFDEEEVRRWARQELGEWSTPSWAAPGRAPAGPSPWPAPPLHPQTGSVQIIEDPALGRLHAAFALPGLPTAHPLRDAASILGELIGDENGALYWAIVDPGNADSADFAHLDFRDAGVFEGGFSCDPDRATRVLADVRQVLRSAEALITPQAVRRVARKAAVGGLLRAETPQGRLFGLGLDHLATGEVRSAQEQAERLLRVSAQEVQAALKACPLDRWTAVLLGPPGVQAALSSAGGPA</sequence>
<evidence type="ECO:0000259" key="4">
    <source>
        <dbReference type="Pfam" id="PF05193"/>
    </source>
</evidence>
<dbReference type="Proteomes" id="UP000199223">
    <property type="component" value="Unassembled WGS sequence"/>
</dbReference>
<dbReference type="STRING" id="856736.SAMN04488058_10880"/>
<protein>
    <submittedName>
        <fullName evidence="5">Predicted Zn-dependent peptidase</fullName>
    </submittedName>
</protein>
<reference evidence="6" key="1">
    <citation type="submission" date="2016-10" db="EMBL/GenBank/DDBJ databases">
        <authorList>
            <person name="Varghese N."/>
            <person name="Submissions S."/>
        </authorList>
    </citation>
    <scope>NUCLEOTIDE SEQUENCE [LARGE SCALE GENOMIC DNA]</scope>
    <source>
        <strain evidence="6">CGMCC 1.10218</strain>
    </source>
</reference>
<evidence type="ECO:0000256" key="2">
    <source>
        <dbReference type="RuleBase" id="RU004447"/>
    </source>
</evidence>
<organism evidence="5 6">
    <name type="scientific">Deinococcus reticulitermitis</name>
    <dbReference type="NCBI Taxonomy" id="856736"/>
    <lineage>
        <taxon>Bacteria</taxon>
        <taxon>Thermotogati</taxon>
        <taxon>Deinococcota</taxon>
        <taxon>Deinococci</taxon>
        <taxon>Deinococcales</taxon>
        <taxon>Deinococcaceae</taxon>
        <taxon>Deinococcus</taxon>
    </lineage>
</organism>